<gene>
    <name evidence="2" type="ORF">DXN05_07000</name>
</gene>
<proteinExistence type="predicted"/>
<evidence type="ECO:0000313" key="3">
    <source>
        <dbReference type="Proteomes" id="UP000261284"/>
    </source>
</evidence>
<dbReference type="Gene3D" id="2.120.10.30">
    <property type="entry name" value="TolB, C-terminal domain"/>
    <property type="match status" value="1"/>
</dbReference>
<accession>A0A3E1NKU4</accession>
<keyword evidence="1" id="KW-0732">Signal</keyword>
<sequence length="267" mass="29200">MKKLLLPLLVPVISLPAFAQRSLQKLWESDSVSVKGPESALFDPKSRTLYISSMGTGSVVIMGLDGKIINKEWIGGLRSNMGSALYKDRFYTTDPTGVAVIDAAKASVIKRISIDSIGRLNDVAVDNKGVVYVSDTKNGKVYRIDDDKATLYLENMPGANGLLTVDEDLYVITTSAVHKVDAKKEITKIADGFENGLDGIVMLSPGEFIISNYTGILYHLAADGTKSVLLDTRADHLMANDISYDSKTKTLYVPVFNRNRIIAYQVK</sequence>
<dbReference type="OrthoDB" id="7675395at2"/>
<dbReference type="RefSeq" id="WP_116846536.1">
    <property type="nucleotide sequence ID" value="NZ_QTJU01000002.1"/>
</dbReference>
<keyword evidence="2" id="KW-0547">Nucleotide-binding</keyword>
<dbReference type="EMBL" id="QTJU01000002">
    <property type="protein sequence ID" value="RFM28546.1"/>
    <property type="molecule type" value="Genomic_DNA"/>
</dbReference>
<protein>
    <submittedName>
        <fullName evidence="2">ATP-binding protein</fullName>
    </submittedName>
</protein>
<dbReference type="SUPFAM" id="SSF63829">
    <property type="entry name" value="Calcium-dependent phosphotriesterase"/>
    <property type="match status" value="1"/>
</dbReference>
<dbReference type="GO" id="GO:0005524">
    <property type="term" value="F:ATP binding"/>
    <property type="evidence" value="ECO:0007669"/>
    <property type="project" value="UniProtKB-KW"/>
</dbReference>
<name>A0A3E1NKU4_9BACT</name>
<comment type="caution">
    <text evidence="2">The sequence shown here is derived from an EMBL/GenBank/DDBJ whole genome shotgun (WGS) entry which is preliminary data.</text>
</comment>
<dbReference type="AlphaFoldDB" id="A0A3E1NKU4"/>
<feature type="signal peptide" evidence="1">
    <location>
        <begin position="1"/>
        <end position="19"/>
    </location>
</feature>
<dbReference type="Proteomes" id="UP000261284">
    <property type="component" value="Unassembled WGS sequence"/>
</dbReference>
<feature type="chain" id="PRO_5017712630" evidence="1">
    <location>
        <begin position="20"/>
        <end position="267"/>
    </location>
</feature>
<organism evidence="2 3">
    <name type="scientific">Deminuibacter soli</name>
    <dbReference type="NCBI Taxonomy" id="2291815"/>
    <lineage>
        <taxon>Bacteria</taxon>
        <taxon>Pseudomonadati</taxon>
        <taxon>Bacteroidota</taxon>
        <taxon>Chitinophagia</taxon>
        <taxon>Chitinophagales</taxon>
        <taxon>Chitinophagaceae</taxon>
        <taxon>Deminuibacter</taxon>
    </lineage>
</organism>
<evidence type="ECO:0000256" key="1">
    <source>
        <dbReference type="SAM" id="SignalP"/>
    </source>
</evidence>
<keyword evidence="2" id="KW-0067">ATP-binding</keyword>
<keyword evidence="3" id="KW-1185">Reference proteome</keyword>
<reference evidence="2 3" key="1">
    <citation type="submission" date="2018-08" db="EMBL/GenBank/DDBJ databases">
        <title>Chitinophagaceae sp. K23C18032701, a novel bacterium isolated from forest soil.</title>
        <authorList>
            <person name="Wang C."/>
        </authorList>
    </citation>
    <scope>NUCLEOTIDE SEQUENCE [LARGE SCALE GENOMIC DNA]</scope>
    <source>
        <strain evidence="2 3">K23C18032701</strain>
    </source>
</reference>
<dbReference type="InterPro" id="IPR011042">
    <property type="entry name" value="6-blade_b-propeller_TolB-like"/>
</dbReference>
<evidence type="ECO:0000313" key="2">
    <source>
        <dbReference type="EMBL" id="RFM28546.1"/>
    </source>
</evidence>